<dbReference type="GO" id="GO:0009254">
    <property type="term" value="P:peptidoglycan turnover"/>
    <property type="evidence" value="ECO:0007669"/>
    <property type="project" value="UniProtKB-UniRule"/>
</dbReference>
<sequence>MPQPAADIYIGVMSGTSLDNIDVVAVRFTHAGHVESIARHSDPLPQDIKATVITLSRGHPMSVKALGELDRRLGECYANAINTLLEQAALLPKHVAAIGCHGQTVYHQPSGDYPFTMQLGDANVIAARTGITTVADFRRKDMAYGGQGAPLVPAFHNDYFADSEQATAVVNIGGIANVSMICPDRPLYGYDTGPGNMLMDAWTQRHRHQAYDKDGEWAATSCAYQPLLNRLLSDAYFSRPAPKSTGREYFNLDWLDRHLLAFSLSPDQVQATLLALTAESIALAIRPLERGRVFVCGGGAHNQALMHALQQALPQWSIAQTDDAGISCDDMEAIAFAWLARQTLNHQPGNVPAVTGATQACCLGAIYLPY</sequence>
<reference evidence="2" key="1">
    <citation type="submission" date="2022-09" db="EMBL/GenBank/DDBJ databases">
        <authorList>
            <person name="Li Z.-J."/>
        </authorList>
    </citation>
    <scope>NUCLEOTIDE SEQUENCE</scope>
    <source>
        <strain evidence="2">TGB11</strain>
        <plasmid evidence="2">unnamed</plasmid>
    </source>
</reference>
<evidence type="ECO:0000313" key="3">
    <source>
        <dbReference type="Proteomes" id="UP001164748"/>
    </source>
</evidence>
<proteinExistence type="inferred from homology"/>
<dbReference type="EC" id="2.7.1.170" evidence="1"/>
<dbReference type="HAMAP" id="MF_01270">
    <property type="entry name" value="AnhMurNAc_kinase"/>
    <property type="match status" value="1"/>
</dbReference>
<name>A0AA47KNZ8_9GAMM</name>
<dbReference type="EMBL" id="CP114589">
    <property type="protein sequence ID" value="WBA10490.1"/>
    <property type="molecule type" value="Genomic_DNA"/>
</dbReference>
<dbReference type="PANTHER" id="PTHR30605">
    <property type="entry name" value="ANHYDRO-N-ACETYLMURAMIC ACID KINASE"/>
    <property type="match status" value="1"/>
</dbReference>
<dbReference type="Gene3D" id="3.30.420.40">
    <property type="match status" value="2"/>
</dbReference>
<dbReference type="GO" id="GO:0006040">
    <property type="term" value="P:amino sugar metabolic process"/>
    <property type="evidence" value="ECO:0007669"/>
    <property type="project" value="InterPro"/>
</dbReference>
<evidence type="ECO:0000256" key="1">
    <source>
        <dbReference type="HAMAP-Rule" id="MF_01270"/>
    </source>
</evidence>
<evidence type="ECO:0000313" key="2">
    <source>
        <dbReference type="EMBL" id="WBA10490.1"/>
    </source>
</evidence>
<dbReference type="InterPro" id="IPR005338">
    <property type="entry name" value="Anhydro_N_Ac-Mur_kinase"/>
</dbReference>
<accession>A0AA47KNZ8</accession>
<keyword evidence="1" id="KW-0547">Nucleotide-binding</keyword>
<comment type="pathway">
    <text evidence="1">Cell wall biogenesis; peptidoglycan recycling.</text>
</comment>
<dbReference type="RefSeq" id="WP_269580495.1">
    <property type="nucleotide sequence ID" value="NZ_CP114589.1"/>
</dbReference>
<feature type="binding site" evidence="1">
    <location>
        <begin position="15"/>
        <end position="22"/>
    </location>
    <ligand>
        <name>ATP</name>
        <dbReference type="ChEBI" id="CHEBI:30616"/>
    </ligand>
</feature>
<dbReference type="Pfam" id="PF03702">
    <property type="entry name" value="AnmK"/>
    <property type="match status" value="1"/>
</dbReference>
<organism evidence="2 3">
    <name type="scientific">Salinivibrio kushneri</name>
    <dbReference type="NCBI Taxonomy" id="1908198"/>
    <lineage>
        <taxon>Bacteria</taxon>
        <taxon>Pseudomonadati</taxon>
        <taxon>Pseudomonadota</taxon>
        <taxon>Gammaproteobacteria</taxon>
        <taxon>Vibrionales</taxon>
        <taxon>Vibrionaceae</taxon>
        <taxon>Salinivibrio</taxon>
    </lineage>
</organism>
<dbReference type="GO" id="GO:0005524">
    <property type="term" value="F:ATP binding"/>
    <property type="evidence" value="ECO:0007669"/>
    <property type="project" value="UniProtKB-UniRule"/>
</dbReference>
<dbReference type="InterPro" id="IPR043129">
    <property type="entry name" value="ATPase_NBD"/>
</dbReference>
<keyword evidence="1" id="KW-0119">Carbohydrate metabolism</keyword>
<dbReference type="GO" id="GO:0016773">
    <property type="term" value="F:phosphotransferase activity, alcohol group as acceptor"/>
    <property type="evidence" value="ECO:0007669"/>
    <property type="project" value="UniProtKB-UniRule"/>
</dbReference>
<dbReference type="SUPFAM" id="SSF53067">
    <property type="entry name" value="Actin-like ATPase domain"/>
    <property type="match status" value="1"/>
</dbReference>
<dbReference type="GO" id="GO:0097175">
    <property type="term" value="P:1,6-anhydro-N-acetyl-beta-muramic acid catabolic process"/>
    <property type="evidence" value="ECO:0007669"/>
    <property type="project" value="UniProtKB-UniRule"/>
</dbReference>
<dbReference type="Proteomes" id="UP001164748">
    <property type="component" value="Plasmid unnamed"/>
</dbReference>
<comment type="catalytic activity">
    <reaction evidence="1">
        <text>1,6-anhydro-N-acetyl-beta-muramate + ATP + H2O = N-acetyl-D-muramate 6-phosphate + ADP + H(+)</text>
        <dbReference type="Rhea" id="RHEA:24952"/>
        <dbReference type="ChEBI" id="CHEBI:15377"/>
        <dbReference type="ChEBI" id="CHEBI:15378"/>
        <dbReference type="ChEBI" id="CHEBI:30616"/>
        <dbReference type="ChEBI" id="CHEBI:58690"/>
        <dbReference type="ChEBI" id="CHEBI:58722"/>
        <dbReference type="ChEBI" id="CHEBI:456216"/>
        <dbReference type="EC" id="2.7.1.170"/>
    </reaction>
</comment>
<geneLocation type="plasmid" evidence="2 3">
    <name>unnamed</name>
</geneLocation>
<comment type="pathway">
    <text evidence="1">Amino-sugar metabolism; 1,6-anhydro-N-acetylmuramate degradation.</text>
</comment>
<dbReference type="NCBIfam" id="NF007139">
    <property type="entry name" value="PRK09585.1-3"/>
    <property type="match status" value="1"/>
</dbReference>
<keyword evidence="1 2" id="KW-0808">Transferase</keyword>
<gene>
    <name evidence="1" type="primary">anmK</name>
    <name evidence="2" type="ORF">N8M53_14150</name>
</gene>
<keyword evidence="1" id="KW-0067">ATP-binding</keyword>
<protein>
    <recommendedName>
        <fullName evidence="1">Anhydro-N-acetylmuramic acid kinase</fullName>
        <ecNumber evidence="1">2.7.1.170</ecNumber>
    </recommendedName>
    <alternativeName>
        <fullName evidence="1">AnhMurNAc kinase</fullName>
    </alternativeName>
</protein>
<comment type="similarity">
    <text evidence="1">Belongs to the anhydro-N-acetylmuramic acid kinase family.</text>
</comment>
<comment type="function">
    <text evidence="1">Catalyzes the specific phosphorylation of 1,6-anhydro-N-acetylmuramic acid (anhMurNAc) with the simultaneous cleavage of the 1,6-anhydro ring, generating MurNAc-6-P. Is required for the utilization of anhMurNAc either imported from the medium or derived from its own cell wall murein, and thus plays a role in cell wall recycling.</text>
</comment>
<dbReference type="CDD" id="cd24050">
    <property type="entry name" value="ASKHA_NBD_ANMK"/>
    <property type="match status" value="1"/>
</dbReference>
<dbReference type="AlphaFoldDB" id="A0AA47KNZ8"/>
<dbReference type="PANTHER" id="PTHR30605:SF0">
    <property type="entry name" value="ANHYDRO-N-ACETYLMURAMIC ACID KINASE"/>
    <property type="match status" value="1"/>
</dbReference>
<dbReference type="GO" id="GO:0016301">
    <property type="term" value="F:kinase activity"/>
    <property type="evidence" value="ECO:0007669"/>
    <property type="project" value="UniProtKB-KW"/>
</dbReference>
<keyword evidence="2" id="KW-0614">Plasmid</keyword>
<keyword evidence="1 2" id="KW-0418">Kinase</keyword>